<keyword evidence="2" id="KW-1185">Reference proteome</keyword>
<reference evidence="1" key="1">
    <citation type="journal article" date="2021" name="Microb. Physiol.">
        <title>Proteogenomic Insights into the Physiology of Marine, Sulfate-Reducing, Filamentous Desulfonema limicola and Desulfonema magnum.</title>
        <authorList>
            <person name="Schnaars V."/>
            <person name="Wohlbrand L."/>
            <person name="Scheve S."/>
            <person name="Hinrichs C."/>
            <person name="Reinhardt R."/>
            <person name="Rabus R."/>
        </authorList>
    </citation>
    <scope>NUCLEOTIDE SEQUENCE</scope>
    <source>
        <strain evidence="1">4be13</strain>
    </source>
</reference>
<evidence type="ECO:0000313" key="2">
    <source>
        <dbReference type="Proteomes" id="UP000663722"/>
    </source>
</evidence>
<sequence>MIFFQEHWLNARSVYRIKKKPGFFRQKKIALYRIKKETRLFPAKGNRSVRGKSRVSSPVAAFCPVHRCPVMNYRAVLSRP</sequence>
<accession>A0A975BV56</accession>
<dbReference type="EMBL" id="CP061800">
    <property type="protein sequence ID" value="QTA91809.1"/>
    <property type="molecule type" value="Genomic_DNA"/>
</dbReference>
<gene>
    <name evidence="1" type="ORF">dnm_078830</name>
</gene>
<name>A0A975BV56_9BACT</name>
<protein>
    <submittedName>
        <fullName evidence="1">Uncharacterized protein</fullName>
    </submittedName>
</protein>
<dbReference type="KEGG" id="dmm:dnm_078830"/>
<dbReference type="Proteomes" id="UP000663722">
    <property type="component" value="Chromosome"/>
</dbReference>
<evidence type="ECO:0000313" key="1">
    <source>
        <dbReference type="EMBL" id="QTA91809.1"/>
    </source>
</evidence>
<proteinExistence type="predicted"/>
<organism evidence="1 2">
    <name type="scientific">Desulfonema magnum</name>
    <dbReference type="NCBI Taxonomy" id="45655"/>
    <lineage>
        <taxon>Bacteria</taxon>
        <taxon>Pseudomonadati</taxon>
        <taxon>Thermodesulfobacteriota</taxon>
        <taxon>Desulfobacteria</taxon>
        <taxon>Desulfobacterales</taxon>
        <taxon>Desulfococcaceae</taxon>
        <taxon>Desulfonema</taxon>
    </lineage>
</organism>
<dbReference type="AlphaFoldDB" id="A0A975BV56"/>